<gene>
    <name evidence="11" type="ORF">M407DRAFT_26847</name>
</gene>
<evidence type="ECO:0000313" key="11">
    <source>
        <dbReference type="EMBL" id="KIO23720.1"/>
    </source>
</evidence>
<protein>
    <recommendedName>
        <fullName evidence="1">non-specific serine/threonine protein kinase</fullName>
        <ecNumber evidence="1">2.7.11.1</ecNumber>
    </recommendedName>
</protein>
<dbReference type="SMART" id="SM00220">
    <property type="entry name" value="S_TKc"/>
    <property type="match status" value="1"/>
</dbReference>
<dbReference type="EC" id="2.7.11.1" evidence="1"/>
<organism evidence="11 12">
    <name type="scientific">Tulasnella calospora MUT 4182</name>
    <dbReference type="NCBI Taxonomy" id="1051891"/>
    <lineage>
        <taxon>Eukaryota</taxon>
        <taxon>Fungi</taxon>
        <taxon>Dikarya</taxon>
        <taxon>Basidiomycota</taxon>
        <taxon>Agaricomycotina</taxon>
        <taxon>Agaricomycetes</taxon>
        <taxon>Cantharellales</taxon>
        <taxon>Tulasnellaceae</taxon>
        <taxon>Tulasnella</taxon>
    </lineage>
</organism>
<dbReference type="InterPro" id="IPR011009">
    <property type="entry name" value="Kinase-like_dom_sf"/>
</dbReference>
<dbReference type="OrthoDB" id="2642739at2759"/>
<dbReference type="PROSITE" id="PS50011">
    <property type="entry name" value="PROTEIN_KINASE_DOM"/>
    <property type="match status" value="1"/>
</dbReference>
<dbReference type="InterPro" id="IPR008271">
    <property type="entry name" value="Ser/Thr_kinase_AS"/>
</dbReference>
<dbReference type="HOGENOM" id="CLU_950590_0_0_1"/>
<dbReference type="Pfam" id="PF00069">
    <property type="entry name" value="Pkinase"/>
    <property type="match status" value="1"/>
</dbReference>
<dbReference type="GO" id="GO:0005524">
    <property type="term" value="F:ATP binding"/>
    <property type="evidence" value="ECO:0007669"/>
    <property type="project" value="UniProtKB-KW"/>
</dbReference>
<feature type="domain" description="Protein kinase" evidence="10">
    <location>
        <begin position="111"/>
        <end position="293"/>
    </location>
</feature>
<dbReference type="CDD" id="cd00180">
    <property type="entry name" value="PKc"/>
    <property type="match status" value="1"/>
</dbReference>
<evidence type="ECO:0000259" key="10">
    <source>
        <dbReference type="PROSITE" id="PS50011"/>
    </source>
</evidence>
<sequence>MTRGQGGRGAVTERQRRNERKFKPGLGVEKTDGRLKTLSILLWNNIRRTGTHITSWMVPIVIHHREGVNEAERTLSTITLLSHRGGGPPLRAGESAPLDGALEKLQLEVTALYDKAVASNSRGTVQEGVIRYLEPSEKQYKVAIKYVMDNNNSGGQGESTPRSLIERIQTELSIWLRPNIAPLLEYAIYPRTFFVSPFYPCGNVFEFVRNTLANGETRLDLIQQTASALEYIHRQGFIHGDLKRDNVMVDLHANAFIIDFGFSLSMSTANGHITTVGHQNYQPREIYYTLRKT</sequence>
<reference evidence="12" key="2">
    <citation type="submission" date="2015-01" db="EMBL/GenBank/DDBJ databases">
        <title>Evolutionary Origins and Diversification of the Mycorrhizal Mutualists.</title>
        <authorList>
            <consortium name="DOE Joint Genome Institute"/>
            <consortium name="Mycorrhizal Genomics Consortium"/>
            <person name="Kohler A."/>
            <person name="Kuo A."/>
            <person name="Nagy L.G."/>
            <person name="Floudas D."/>
            <person name="Copeland A."/>
            <person name="Barry K.W."/>
            <person name="Cichocki N."/>
            <person name="Veneault-Fourrey C."/>
            <person name="LaButti K."/>
            <person name="Lindquist E.A."/>
            <person name="Lipzen A."/>
            <person name="Lundell T."/>
            <person name="Morin E."/>
            <person name="Murat C."/>
            <person name="Riley R."/>
            <person name="Ohm R."/>
            <person name="Sun H."/>
            <person name="Tunlid A."/>
            <person name="Henrissat B."/>
            <person name="Grigoriev I.V."/>
            <person name="Hibbett D.S."/>
            <person name="Martin F."/>
        </authorList>
    </citation>
    <scope>NUCLEOTIDE SEQUENCE [LARGE SCALE GENOMIC DNA]</scope>
    <source>
        <strain evidence="12">MUT 4182</strain>
    </source>
</reference>
<evidence type="ECO:0000256" key="2">
    <source>
        <dbReference type="ARBA" id="ARBA00022527"/>
    </source>
</evidence>
<evidence type="ECO:0000256" key="6">
    <source>
        <dbReference type="ARBA" id="ARBA00022840"/>
    </source>
</evidence>
<dbReference type="PANTHER" id="PTHR24343:SF558">
    <property type="entry name" value="PROTEIN KINASE DOMAIN-CONTAINING PROTEIN"/>
    <property type="match status" value="1"/>
</dbReference>
<keyword evidence="5" id="KW-0418">Kinase</keyword>
<dbReference type="PROSITE" id="PS00108">
    <property type="entry name" value="PROTEIN_KINASE_ST"/>
    <property type="match status" value="1"/>
</dbReference>
<name>A0A0C3Q495_9AGAM</name>
<accession>A0A0C3Q495</accession>
<dbReference type="Proteomes" id="UP000054248">
    <property type="component" value="Unassembled WGS sequence"/>
</dbReference>
<dbReference type="InterPro" id="IPR000719">
    <property type="entry name" value="Prot_kinase_dom"/>
</dbReference>
<evidence type="ECO:0000313" key="12">
    <source>
        <dbReference type="Proteomes" id="UP000054248"/>
    </source>
</evidence>
<dbReference type="STRING" id="1051891.A0A0C3Q495"/>
<dbReference type="PANTHER" id="PTHR24343">
    <property type="entry name" value="SERINE/THREONINE KINASE"/>
    <property type="match status" value="1"/>
</dbReference>
<evidence type="ECO:0000256" key="7">
    <source>
        <dbReference type="ARBA" id="ARBA00047899"/>
    </source>
</evidence>
<dbReference type="AlphaFoldDB" id="A0A0C3Q495"/>
<evidence type="ECO:0000256" key="5">
    <source>
        <dbReference type="ARBA" id="ARBA00022777"/>
    </source>
</evidence>
<evidence type="ECO:0000256" key="3">
    <source>
        <dbReference type="ARBA" id="ARBA00022679"/>
    </source>
</evidence>
<keyword evidence="3" id="KW-0808">Transferase</keyword>
<keyword evidence="12" id="KW-1185">Reference proteome</keyword>
<dbReference type="Gene3D" id="1.10.510.10">
    <property type="entry name" value="Transferase(Phosphotransferase) domain 1"/>
    <property type="match status" value="1"/>
</dbReference>
<evidence type="ECO:0000256" key="1">
    <source>
        <dbReference type="ARBA" id="ARBA00012513"/>
    </source>
</evidence>
<keyword evidence="6" id="KW-0067">ATP-binding</keyword>
<comment type="catalytic activity">
    <reaction evidence="8">
        <text>L-seryl-[protein] + ATP = O-phospho-L-seryl-[protein] + ADP + H(+)</text>
        <dbReference type="Rhea" id="RHEA:17989"/>
        <dbReference type="Rhea" id="RHEA-COMP:9863"/>
        <dbReference type="Rhea" id="RHEA-COMP:11604"/>
        <dbReference type="ChEBI" id="CHEBI:15378"/>
        <dbReference type="ChEBI" id="CHEBI:29999"/>
        <dbReference type="ChEBI" id="CHEBI:30616"/>
        <dbReference type="ChEBI" id="CHEBI:83421"/>
        <dbReference type="ChEBI" id="CHEBI:456216"/>
        <dbReference type="EC" id="2.7.11.1"/>
    </reaction>
</comment>
<evidence type="ECO:0000256" key="9">
    <source>
        <dbReference type="SAM" id="MobiDB-lite"/>
    </source>
</evidence>
<feature type="region of interest" description="Disordered" evidence="9">
    <location>
        <begin position="1"/>
        <end position="28"/>
    </location>
</feature>
<keyword evidence="2" id="KW-0723">Serine/threonine-protein kinase</keyword>
<dbReference type="EMBL" id="KN823078">
    <property type="protein sequence ID" value="KIO23720.1"/>
    <property type="molecule type" value="Genomic_DNA"/>
</dbReference>
<reference evidence="11 12" key="1">
    <citation type="submission" date="2014-04" db="EMBL/GenBank/DDBJ databases">
        <authorList>
            <consortium name="DOE Joint Genome Institute"/>
            <person name="Kuo A."/>
            <person name="Girlanda M."/>
            <person name="Perotto S."/>
            <person name="Kohler A."/>
            <person name="Nagy L.G."/>
            <person name="Floudas D."/>
            <person name="Copeland A."/>
            <person name="Barry K.W."/>
            <person name="Cichocki N."/>
            <person name="Veneault-Fourrey C."/>
            <person name="LaButti K."/>
            <person name="Lindquist E.A."/>
            <person name="Lipzen A."/>
            <person name="Lundell T."/>
            <person name="Morin E."/>
            <person name="Murat C."/>
            <person name="Sun H."/>
            <person name="Tunlid A."/>
            <person name="Henrissat B."/>
            <person name="Grigoriev I.V."/>
            <person name="Hibbett D.S."/>
            <person name="Martin F."/>
            <person name="Nordberg H.P."/>
            <person name="Cantor M.N."/>
            <person name="Hua S.X."/>
        </authorList>
    </citation>
    <scope>NUCLEOTIDE SEQUENCE [LARGE SCALE GENOMIC DNA]</scope>
    <source>
        <strain evidence="11 12">MUT 4182</strain>
    </source>
</reference>
<evidence type="ECO:0000256" key="4">
    <source>
        <dbReference type="ARBA" id="ARBA00022741"/>
    </source>
</evidence>
<keyword evidence="4" id="KW-0547">Nucleotide-binding</keyword>
<dbReference type="GO" id="GO:0004674">
    <property type="term" value="F:protein serine/threonine kinase activity"/>
    <property type="evidence" value="ECO:0007669"/>
    <property type="project" value="UniProtKB-KW"/>
</dbReference>
<proteinExistence type="predicted"/>
<comment type="catalytic activity">
    <reaction evidence="7">
        <text>L-threonyl-[protein] + ATP = O-phospho-L-threonyl-[protein] + ADP + H(+)</text>
        <dbReference type="Rhea" id="RHEA:46608"/>
        <dbReference type="Rhea" id="RHEA-COMP:11060"/>
        <dbReference type="Rhea" id="RHEA-COMP:11605"/>
        <dbReference type="ChEBI" id="CHEBI:15378"/>
        <dbReference type="ChEBI" id="CHEBI:30013"/>
        <dbReference type="ChEBI" id="CHEBI:30616"/>
        <dbReference type="ChEBI" id="CHEBI:61977"/>
        <dbReference type="ChEBI" id="CHEBI:456216"/>
        <dbReference type="EC" id="2.7.11.1"/>
    </reaction>
</comment>
<dbReference type="SUPFAM" id="SSF56112">
    <property type="entry name" value="Protein kinase-like (PK-like)"/>
    <property type="match status" value="1"/>
</dbReference>
<evidence type="ECO:0000256" key="8">
    <source>
        <dbReference type="ARBA" id="ARBA00048679"/>
    </source>
</evidence>